<keyword evidence="8" id="KW-1185">Reference proteome</keyword>
<dbReference type="Gene3D" id="3.30.870.10">
    <property type="entry name" value="Endonuclease Chain A"/>
    <property type="match status" value="1"/>
</dbReference>
<feature type="domain" description="Helicase C-terminal" evidence="6">
    <location>
        <begin position="484"/>
        <end position="641"/>
    </location>
</feature>
<dbReference type="Pfam" id="PF13091">
    <property type="entry name" value="PLDc_2"/>
    <property type="match status" value="1"/>
</dbReference>
<dbReference type="PANTHER" id="PTHR11274:SF0">
    <property type="entry name" value="GENERAL TRANSCRIPTION AND DNA REPAIR FACTOR IIH HELICASE SUBUNIT XPB"/>
    <property type="match status" value="1"/>
</dbReference>
<dbReference type="CDD" id="cd09179">
    <property type="entry name" value="PLDc_N_DEXD_a"/>
    <property type="match status" value="1"/>
</dbReference>
<evidence type="ECO:0000256" key="4">
    <source>
        <dbReference type="ARBA" id="ARBA00022840"/>
    </source>
</evidence>
<reference evidence="8" key="1">
    <citation type="journal article" date="2019" name="Int. J. Syst. Evol. Microbiol.">
        <title>The Global Catalogue of Microorganisms (GCM) 10K type strain sequencing project: providing services to taxonomists for standard genome sequencing and annotation.</title>
        <authorList>
            <consortium name="The Broad Institute Genomics Platform"/>
            <consortium name="The Broad Institute Genome Sequencing Center for Infectious Disease"/>
            <person name="Wu L."/>
            <person name="Ma J."/>
        </authorList>
    </citation>
    <scope>NUCLEOTIDE SEQUENCE [LARGE SCALE GENOMIC DNA]</scope>
    <source>
        <strain evidence="8">CGMCC 1.12237</strain>
    </source>
</reference>
<dbReference type="SMART" id="SM00487">
    <property type="entry name" value="DEXDc"/>
    <property type="match status" value="1"/>
</dbReference>
<sequence>MSFLDLNLKYKYRSAHDQIFSDFYKGCLEKAIQYDRAVGYFTSNSLSILADGLDVFLKREGLIRIIANPYLTKEDVDAIEFGYKAKEDVIVESLLRPFQLNKLSIENDAFNLLAWLIYKDKLQIKIAFTKNNSLYHEKFGIFYDPFGNKIAFSGSANETAGGIRDNFEKIDVFFKEHDHERIEDMVNDFESLWDDSTPGLSVIEIPNIIKDQLSTYRKGLKSTMTRTKKVVKPRAYQEQAIHAVKNNNWHGILEMATGTGKTITSLLISNEFLRERKRIFLVVIVPFTHLAEQWLENCEMLGYSQFTKCFGSKKEWTNTLQSDIRDFNLGIIEKHVVITTYKTAASIEFNDLISKIKKNSFLIADECHYFGVKSLRSNRLYVMDAKIGLSATPQRWWDEIGTNYLQSFFGPVIYEYDMKTAILNGALTEYTYQPIVTHLNEDEIQRYEQLTKKLIHLYGDEKANKEEISEVNRKRSLIISKAESKKDLLFSILKEKNREQVSHTLIYCAPGEVDLITKKLSELDYRVHRFNSEVSLKNRMKILEAFDRGSIQILVAIKCLDEGVDVPSTREAYFLASTSNPREFVQRRGRILRTHPNKNIANIYDFIVFPNNSNETMFKSIASKELPRFAEFTQYAINNYAARETIGKYLKPYHLEYLMDKLPWEVYNEFQIMEGNNENE</sequence>
<proteinExistence type="predicted"/>
<evidence type="ECO:0000256" key="1">
    <source>
        <dbReference type="ARBA" id="ARBA00022741"/>
    </source>
</evidence>
<dbReference type="InterPro" id="IPR006935">
    <property type="entry name" value="Helicase/UvrB_N"/>
</dbReference>
<organism evidence="7 8">
    <name type="scientific">Lederbergia graminis</name>
    <dbReference type="NCBI Taxonomy" id="735518"/>
    <lineage>
        <taxon>Bacteria</taxon>
        <taxon>Bacillati</taxon>
        <taxon>Bacillota</taxon>
        <taxon>Bacilli</taxon>
        <taxon>Bacillales</taxon>
        <taxon>Bacillaceae</taxon>
        <taxon>Lederbergia</taxon>
    </lineage>
</organism>
<dbReference type="InterPro" id="IPR001650">
    <property type="entry name" value="Helicase_C-like"/>
</dbReference>
<evidence type="ECO:0000259" key="5">
    <source>
        <dbReference type="PROSITE" id="PS51192"/>
    </source>
</evidence>
<name>A0ABW0LLV5_9BACI</name>
<dbReference type="InterPro" id="IPR025202">
    <property type="entry name" value="PLD-like_dom"/>
</dbReference>
<dbReference type="CDD" id="cd17926">
    <property type="entry name" value="DEXHc_RE"/>
    <property type="match status" value="1"/>
</dbReference>
<comment type="caution">
    <text evidence="7">The sequence shown here is derived from an EMBL/GenBank/DDBJ whole genome shotgun (WGS) entry which is preliminary data.</text>
</comment>
<dbReference type="PROSITE" id="PS51194">
    <property type="entry name" value="HELICASE_CTER"/>
    <property type="match status" value="1"/>
</dbReference>
<dbReference type="GO" id="GO:0004386">
    <property type="term" value="F:helicase activity"/>
    <property type="evidence" value="ECO:0007669"/>
    <property type="project" value="UniProtKB-KW"/>
</dbReference>
<evidence type="ECO:0000313" key="7">
    <source>
        <dbReference type="EMBL" id="MFC5465962.1"/>
    </source>
</evidence>
<dbReference type="Proteomes" id="UP001596147">
    <property type="component" value="Unassembled WGS sequence"/>
</dbReference>
<dbReference type="Gene3D" id="3.40.50.300">
    <property type="entry name" value="P-loop containing nucleotide triphosphate hydrolases"/>
    <property type="match status" value="2"/>
</dbReference>
<dbReference type="SUPFAM" id="SSF52540">
    <property type="entry name" value="P-loop containing nucleoside triphosphate hydrolases"/>
    <property type="match status" value="1"/>
</dbReference>
<evidence type="ECO:0000313" key="8">
    <source>
        <dbReference type="Proteomes" id="UP001596147"/>
    </source>
</evidence>
<dbReference type="Pfam" id="PF00271">
    <property type="entry name" value="Helicase_C"/>
    <property type="match status" value="1"/>
</dbReference>
<evidence type="ECO:0000259" key="6">
    <source>
        <dbReference type="PROSITE" id="PS51194"/>
    </source>
</evidence>
<evidence type="ECO:0000256" key="3">
    <source>
        <dbReference type="ARBA" id="ARBA00022806"/>
    </source>
</evidence>
<dbReference type="SMART" id="SM00490">
    <property type="entry name" value="HELICc"/>
    <property type="match status" value="1"/>
</dbReference>
<dbReference type="PROSITE" id="PS51192">
    <property type="entry name" value="HELICASE_ATP_BIND_1"/>
    <property type="match status" value="1"/>
</dbReference>
<gene>
    <name evidence="7" type="ORF">ACFPM4_14615</name>
</gene>
<dbReference type="InterPro" id="IPR050615">
    <property type="entry name" value="ATP-dep_DNA_Helicase"/>
</dbReference>
<evidence type="ECO:0000256" key="2">
    <source>
        <dbReference type="ARBA" id="ARBA00022801"/>
    </source>
</evidence>
<protein>
    <submittedName>
        <fullName evidence="7">DEAD/DEAH box helicase family protein</fullName>
    </submittedName>
</protein>
<dbReference type="Pfam" id="PF04851">
    <property type="entry name" value="ResIII"/>
    <property type="match status" value="1"/>
</dbReference>
<feature type="domain" description="Helicase ATP-binding" evidence="5">
    <location>
        <begin position="242"/>
        <end position="411"/>
    </location>
</feature>
<keyword evidence="4" id="KW-0067">ATP-binding</keyword>
<dbReference type="InterPro" id="IPR027417">
    <property type="entry name" value="P-loop_NTPase"/>
</dbReference>
<keyword evidence="3 7" id="KW-0347">Helicase</keyword>
<dbReference type="InterPro" id="IPR014001">
    <property type="entry name" value="Helicase_ATP-bd"/>
</dbReference>
<dbReference type="PANTHER" id="PTHR11274">
    <property type="entry name" value="RAD25/XP-B DNA REPAIR HELICASE"/>
    <property type="match status" value="1"/>
</dbReference>
<dbReference type="SUPFAM" id="SSF56024">
    <property type="entry name" value="Phospholipase D/nuclease"/>
    <property type="match status" value="1"/>
</dbReference>
<dbReference type="EMBL" id="JBHSMC010000020">
    <property type="protein sequence ID" value="MFC5465962.1"/>
    <property type="molecule type" value="Genomic_DNA"/>
</dbReference>
<keyword evidence="1" id="KW-0547">Nucleotide-binding</keyword>
<accession>A0ABW0LLV5</accession>
<keyword evidence="2" id="KW-0378">Hydrolase</keyword>